<organism evidence="3 4">
    <name type="scientific">Natronomicrosphaera hydrolytica</name>
    <dbReference type="NCBI Taxonomy" id="3242702"/>
    <lineage>
        <taxon>Bacteria</taxon>
        <taxon>Pseudomonadati</taxon>
        <taxon>Planctomycetota</taxon>
        <taxon>Phycisphaerae</taxon>
        <taxon>Phycisphaerales</taxon>
        <taxon>Phycisphaeraceae</taxon>
        <taxon>Natronomicrosphaera</taxon>
    </lineage>
</organism>
<feature type="region of interest" description="Disordered" evidence="1">
    <location>
        <begin position="191"/>
        <end position="210"/>
    </location>
</feature>
<sequence length="322" mass="35067">MPIGYDKGGPEVTRIVQEVMHAHHPCLVHAGVRVGTLMARWSSDTEAEPQPAVKWGGYPAAAVVKVLPLKQRVLGNPDALITFDERVWEDLDATEQRALVDHELEHLQVLSATGGVCYYDDVAEAVLGSPKGDDVGRPKLTCKLHDWQLGGFRSIAKRYGESALDVQAVRACKDAQSGQYYWDFFDERGRDAEHKPPRSASSSGGSRSRRTMTIAEADAADDDDASGGGTQTIEIEVYVSPEERKARAETQKLCQRIAADKLTGKEDVRTLRLLHDLIPDGKDATLTLGGGTDYEATLDAACKQRLADVLKARGEEGGDRDG</sequence>
<gene>
    <name evidence="3" type="ORF">ACERK3_09550</name>
</gene>
<keyword evidence="3" id="KW-0378">Hydrolase</keyword>
<dbReference type="GO" id="GO:0016787">
    <property type="term" value="F:hydrolase activity"/>
    <property type="evidence" value="ECO:0007669"/>
    <property type="project" value="UniProtKB-KW"/>
</dbReference>
<evidence type="ECO:0000259" key="2">
    <source>
        <dbReference type="Pfam" id="PF18894"/>
    </source>
</evidence>
<evidence type="ECO:0000313" key="3">
    <source>
        <dbReference type="EMBL" id="MFA9478540.1"/>
    </source>
</evidence>
<dbReference type="EMBL" id="JBGUBD010000005">
    <property type="protein sequence ID" value="MFA9478540.1"/>
    <property type="molecule type" value="Genomic_DNA"/>
</dbReference>
<dbReference type="RefSeq" id="WP_425345466.1">
    <property type="nucleotide sequence ID" value="NZ_JBGUBD010000005.1"/>
</dbReference>
<dbReference type="InterPro" id="IPR043998">
    <property type="entry name" value="Put_Metallopep"/>
</dbReference>
<dbReference type="Proteomes" id="UP001575105">
    <property type="component" value="Unassembled WGS sequence"/>
</dbReference>
<dbReference type="EC" id="3.4.24.-" evidence="3"/>
<dbReference type="Pfam" id="PF18894">
    <property type="entry name" value="PhageMetallopep"/>
    <property type="match status" value="1"/>
</dbReference>
<name>A0ABV4U5U6_9BACT</name>
<protein>
    <submittedName>
        <fullName evidence="3">Metallopeptidase</fullName>
        <ecNumber evidence="3">3.4.24.-</ecNumber>
    </submittedName>
</protein>
<comment type="caution">
    <text evidence="3">The sequence shown here is derived from an EMBL/GenBank/DDBJ whole genome shotgun (WGS) entry which is preliminary data.</text>
</comment>
<reference evidence="3 4" key="1">
    <citation type="submission" date="2024-08" db="EMBL/GenBank/DDBJ databases">
        <title>Whole-genome sequencing of halo(alkali)philic microorganisms from hypersaline lakes.</title>
        <authorList>
            <person name="Sorokin D.Y."/>
            <person name="Merkel A.Y."/>
            <person name="Messina E."/>
            <person name="Yakimov M."/>
        </authorList>
    </citation>
    <scope>NUCLEOTIDE SEQUENCE [LARGE SCALE GENOMIC DNA]</scope>
    <source>
        <strain evidence="3 4">AB-hyl4</strain>
    </source>
</reference>
<accession>A0ABV4U5U6</accession>
<feature type="domain" description="Putative phage metallopeptidase" evidence="2">
    <location>
        <begin position="10"/>
        <end position="167"/>
    </location>
</feature>
<proteinExistence type="predicted"/>
<keyword evidence="4" id="KW-1185">Reference proteome</keyword>
<evidence type="ECO:0000256" key="1">
    <source>
        <dbReference type="SAM" id="MobiDB-lite"/>
    </source>
</evidence>
<evidence type="ECO:0000313" key="4">
    <source>
        <dbReference type="Proteomes" id="UP001575105"/>
    </source>
</evidence>